<accession>A0A0L9TIV4</accession>
<keyword evidence="1" id="KW-0732">Signal</keyword>
<reference evidence="3" key="1">
    <citation type="journal article" date="2015" name="Proc. Natl. Acad. Sci. U.S.A.">
        <title>Genome sequencing of adzuki bean (Vigna angularis) provides insight into high starch and low fat accumulation and domestication.</title>
        <authorList>
            <person name="Yang K."/>
            <person name="Tian Z."/>
            <person name="Chen C."/>
            <person name="Luo L."/>
            <person name="Zhao B."/>
            <person name="Wang Z."/>
            <person name="Yu L."/>
            <person name="Li Y."/>
            <person name="Sun Y."/>
            <person name="Li W."/>
            <person name="Chen Y."/>
            <person name="Li Y."/>
            <person name="Zhang Y."/>
            <person name="Ai D."/>
            <person name="Zhao J."/>
            <person name="Shang C."/>
            <person name="Ma Y."/>
            <person name="Wu B."/>
            <person name="Wang M."/>
            <person name="Gao L."/>
            <person name="Sun D."/>
            <person name="Zhang P."/>
            <person name="Guo F."/>
            <person name="Wang W."/>
            <person name="Li Y."/>
            <person name="Wang J."/>
            <person name="Varshney R.K."/>
            <person name="Wang J."/>
            <person name="Ling H.Q."/>
            <person name="Wan P."/>
        </authorList>
    </citation>
    <scope>NUCLEOTIDE SEQUENCE</scope>
    <source>
        <strain evidence="3">cv. Jingnong 6</strain>
    </source>
</reference>
<dbReference type="Proteomes" id="UP000053144">
    <property type="component" value="Unassembled WGS sequence"/>
</dbReference>
<dbReference type="SUPFAM" id="SSF51695">
    <property type="entry name" value="PLC-like phosphodiesterases"/>
    <property type="match status" value="1"/>
</dbReference>
<dbReference type="Gene3D" id="3.20.20.190">
    <property type="entry name" value="Phosphatidylinositol (PI) phosphodiesterase"/>
    <property type="match status" value="1"/>
</dbReference>
<name>A0A0L9TIV4_PHAAN</name>
<dbReference type="PANTHER" id="PTHR13593">
    <property type="match status" value="1"/>
</dbReference>
<dbReference type="InterPro" id="IPR017946">
    <property type="entry name" value="PLC-like_Pdiesterase_TIM-brl"/>
</dbReference>
<dbReference type="InterPro" id="IPR051057">
    <property type="entry name" value="PI-PLC_domain"/>
</dbReference>
<dbReference type="STRING" id="3914.A0A0L9TIV4"/>
<evidence type="ECO:0000313" key="2">
    <source>
        <dbReference type="EMBL" id="KOM30411.1"/>
    </source>
</evidence>
<evidence type="ECO:0000256" key="1">
    <source>
        <dbReference type="SAM" id="SignalP"/>
    </source>
</evidence>
<dbReference type="GO" id="GO:0008081">
    <property type="term" value="F:phosphoric diester hydrolase activity"/>
    <property type="evidence" value="ECO:0007669"/>
    <property type="project" value="InterPro"/>
</dbReference>
<gene>
    <name evidence="2" type="ORF">LR48_Vigan1345s000300</name>
</gene>
<feature type="signal peptide" evidence="1">
    <location>
        <begin position="1"/>
        <end position="15"/>
    </location>
</feature>
<dbReference type="OMA" id="NMLKTCH"/>
<dbReference type="PROSITE" id="PS50007">
    <property type="entry name" value="PIPLC_X_DOMAIN"/>
    <property type="match status" value="1"/>
</dbReference>
<feature type="chain" id="PRO_5012655651" description="Phosphatidylinositol-specific phospholipase C X domain-containing protein" evidence="1">
    <location>
        <begin position="16"/>
        <end position="416"/>
    </location>
</feature>
<dbReference type="PANTHER" id="PTHR13593:SF89">
    <property type="entry name" value="PLC-LIKE PHOSPHODIESTERASES SUPERFAMILY PROTEIN"/>
    <property type="match status" value="1"/>
</dbReference>
<proteinExistence type="predicted"/>
<evidence type="ECO:0000313" key="3">
    <source>
        <dbReference type="Proteomes" id="UP000053144"/>
    </source>
</evidence>
<sequence>MVVLLALSLVNGFSCLKLGETCGSQNKCDGGLNCGTCLENGNTRSRCVRTQPIIPTSKVKGLAFNRYSWLTTHNSFAQSGAKSETGSIIITTTTQEDTVTQQLNNGVRGLMLDMYEFNDDIWLCHSFGGKCYEATSFKRAINVLKEVEAFLAANPSEIVTIFIEDYVSSPTGISKVFNDAGLTKYLFPLSRMPKNGEEWPTVDDMVQKNQRLLVFTSKSSKEASEGIAYQWTYVVENQYGDGGMVNGSCPNRGESPAMNTKSRTLVLMNYFLSNANATSTCAHNSAPLVNMLKTCHAAADNRWPNFIAIDFYMRSDGGGAPEAVNIANGHLTCGCDNIAYCKENAAYGTCDVPPISPPPPAAAPPVAVVKNAEPPAEEEFHVDTPLKLLKFLWVMLHVDHFLDLAKTLTNQITNTA</sequence>
<organism evidence="2 3">
    <name type="scientific">Phaseolus angularis</name>
    <name type="common">Azuki bean</name>
    <name type="synonym">Vigna angularis</name>
    <dbReference type="NCBI Taxonomy" id="3914"/>
    <lineage>
        <taxon>Eukaryota</taxon>
        <taxon>Viridiplantae</taxon>
        <taxon>Streptophyta</taxon>
        <taxon>Embryophyta</taxon>
        <taxon>Tracheophyta</taxon>
        <taxon>Spermatophyta</taxon>
        <taxon>Magnoliopsida</taxon>
        <taxon>eudicotyledons</taxon>
        <taxon>Gunneridae</taxon>
        <taxon>Pentapetalae</taxon>
        <taxon>rosids</taxon>
        <taxon>fabids</taxon>
        <taxon>Fabales</taxon>
        <taxon>Fabaceae</taxon>
        <taxon>Papilionoideae</taxon>
        <taxon>50 kb inversion clade</taxon>
        <taxon>NPAAA clade</taxon>
        <taxon>indigoferoid/millettioid clade</taxon>
        <taxon>Phaseoleae</taxon>
        <taxon>Vigna</taxon>
    </lineage>
</organism>
<dbReference type="Pfam" id="PF26178">
    <property type="entry name" value="PI-PLC_cat"/>
    <property type="match status" value="1"/>
</dbReference>
<dbReference type="GO" id="GO:0006629">
    <property type="term" value="P:lipid metabolic process"/>
    <property type="evidence" value="ECO:0007669"/>
    <property type="project" value="InterPro"/>
</dbReference>
<dbReference type="EMBL" id="KQ258683">
    <property type="protein sequence ID" value="KOM30411.1"/>
    <property type="molecule type" value="Genomic_DNA"/>
</dbReference>
<evidence type="ECO:0008006" key="4">
    <source>
        <dbReference type="Google" id="ProtNLM"/>
    </source>
</evidence>
<dbReference type="CDD" id="cd08588">
    <property type="entry name" value="PI-PLCc_At5g67130_like"/>
    <property type="match status" value="1"/>
</dbReference>
<dbReference type="AlphaFoldDB" id="A0A0L9TIV4"/>
<dbReference type="Gramene" id="KOM30411">
    <property type="protein sequence ID" value="KOM30411"/>
    <property type="gene ID" value="LR48_Vigan1345s000300"/>
</dbReference>
<protein>
    <recommendedName>
        <fullName evidence="4">Phosphatidylinositol-specific phospholipase C X domain-containing protein</fullName>
    </recommendedName>
</protein>